<gene>
    <name evidence="2" type="ORF">I7X12_12195</name>
</gene>
<evidence type="ECO:0000313" key="3">
    <source>
        <dbReference type="Proteomes" id="UP000595001"/>
    </source>
</evidence>
<dbReference type="InterPro" id="IPR002347">
    <property type="entry name" value="SDR_fam"/>
</dbReference>
<keyword evidence="3" id="KW-1185">Reference proteome</keyword>
<organism evidence="2 3">
    <name type="scientific">Halosimplex litoreum</name>
    <dbReference type="NCBI Taxonomy" id="1198301"/>
    <lineage>
        <taxon>Archaea</taxon>
        <taxon>Methanobacteriati</taxon>
        <taxon>Methanobacteriota</taxon>
        <taxon>Stenosarchaea group</taxon>
        <taxon>Halobacteria</taxon>
        <taxon>Halobacteriales</taxon>
        <taxon>Haloarculaceae</taxon>
        <taxon>Halosimplex</taxon>
    </lineage>
</organism>
<dbReference type="FunFam" id="3.40.50.720:FF:000084">
    <property type="entry name" value="Short-chain dehydrogenase reductase"/>
    <property type="match status" value="1"/>
</dbReference>
<dbReference type="KEGG" id="hlt:I7X12_12195"/>
<protein>
    <submittedName>
        <fullName evidence="2">SDR family oxidoreductase</fullName>
    </submittedName>
</protein>
<dbReference type="RefSeq" id="WP_198060356.1">
    <property type="nucleotide sequence ID" value="NZ_CP065856.1"/>
</dbReference>
<dbReference type="PANTHER" id="PTHR42879:SF6">
    <property type="entry name" value="NADPH-DEPENDENT REDUCTASE BACG"/>
    <property type="match status" value="1"/>
</dbReference>
<sequence length="261" mass="27703">MDLQLDDSAALTTASSSGLGLASAKALAREGADVAVCGRTESHLESAENELEALGDGDVLAVEVDLTDRAEVEAYVEQVADEFGGIDQVVMSAGGPPSGAFLEMDDDDWYGAYDTLVMSAVWTTRFAYPYLAESDQGSITAITSRSVREVIDDLVLSNAVRRAVIGMVKTQAREFAPEVRVNAVLPSAHETARMEELISDAVERGEYEDYEAGLADWGEGVPLGRMGQPEELADVVAFLASPRASYVSGVALPIDGATMRS</sequence>
<dbReference type="PANTHER" id="PTHR42879">
    <property type="entry name" value="3-OXOACYL-(ACYL-CARRIER-PROTEIN) REDUCTASE"/>
    <property type="match status" value="1"/>
</dbReference>
<proteinExistence type="inferred from homology"/>
<name>A0A7T3FVQ0_9EURY</name>
<dbReference type="SUPFAM" id="SSF51735">
    <property type="entry name" value="NAD(P)-binding Rossmann-fold domains"/>
    <property type="match status" value="1"/>
</dbReference>
<dbReference type="OrthoDB" id="35501at2157"/>
<dbReference type="InterPro" id="IPR050259">
    <property type="entry name" value="SDR"/>
</dbReference>
<reference evidence="2 3" key="1">
    <citation type="submission" date="2020-12" db="EMBL/GenBank/DDBJ databases">
        <title>Halosimplex halophilum sp. nov. and Halosimplex salinum sp. nov., two new members of the genus Halosimplex.</title>
        <authorList>
            <person name="Cui H.L."/>
        </authorList>
    </citation>
    <scope>NUCLEOTIDE SEQUENCE [LARGE SCALE GENOMIC DNA]</scope>
    <source>
        <strain evidence="2 3">YGH94</strain>
    </source>
</reference>
<dbReference type="EMBL" id="CP065856">
    <property type="protein sequence ID" value="QPV61526.1"/>
    <property type="molecule type" value="Genomic_DNA"/>
</dbReference>
<dbReference type="GeneID" id="60589266"/>
<evidence type="ECO:0000313" key="2">
    <source>
        <dbReference type="EMBL" id="QPV61526.1"/>
    </source>
</evidence>
<dbReference type="Pfam" id="PF13561">
    <property type="entry name" value="adh_short_C2"/>
    <property type="match status" value="1"/>
</dbReference>
<dbReference type="Proteomes" id="UP000595001">
    <property type="component" value="Chromosome"/>
</dbReference>
<dbReference type="InterPro" id="IPR036291">
    <property type="entry name" value="NAD(P)-bd_dom_sf"/>
</dbReference>
<dbReference type="PRINTS" id="PR00081">
    <property type="entry name" value="GDHRDH"/>
</dbReference>
<evidence type="ECO:0000256" key="1">
    <source>
        <dbReference type="ARBA" id="ARBA00006484"/>
    </source>
</evidence>
<dbReference type="AlphaFoldDB" id="A0A7T3FVQ0"/>
<comment type="similarity">
    <text evidence="1">Belongs to the short-chain dehydrogenases/reductases (SDR) family.</text>
</comment>
<accession>A0A7T3FVQ0</accession>
<dbReference type="Gene3D" id="3.40.50.720">
    <property type="entry name" value="NAD(P)-binding Rossmann-like Domain"/>
    <property type="match status" value="1"/>
</dbReference>